<dbReference type="Proteomes" id="UP000305874">
    <property type="component" value="Unassembled WGS sequence"/>
</dbReference>
<gene>
    <name evidence="1" type="ORF">CWC05_12155</name>
</gene>
<proteinExistence type="predicted"/>
<evidence type="ECO:0000313" key="2">
    <source>
        <dbReference type="Proteomes" id="UP000305874"/>
    </source>
</evidence>
<reference evidence="2" key="2">
    <citation type="submission" date="2019-06" db="EMBL/GenBank/DDBJ databases">
        <title>Co-occurence of chitin degradation, pigmentation and bioactivity in marine Pseudoalteromonas.</title>
        <authorList>
            <person name="Sonnenschein E.C."/>
            <person name="Bech P.K."/>
        </authorList>
    </citation>
    <scope>NUCLEOTIDE SEQUENCE [LARGE SCALE GENOMIC DNA]</scope>
    <source>
        <strain evidence="2">S2897</strain>
    </source>
</reference>
<sequence>MDIREICNELNSRSKSYQVGKLQRLRSKIKDISRPKTLNIFSDQTIDEDWAFHSGGRTELQFNIGTEKEGFRYGLALSLQLSRTLPDISDFEVKVLRFNEYLLANTQDLDNIKMWVHSPSGRSEIKKISEIKQTHFQEGNFIFFGLLCDADSIDYEHVLQTFDQLLPIYEYVESNASLNESILSESASFTFSGFSIDKKLYGTYSSPAKKFEVKYKHNELQLKLCQLLSNKYGVVNVGDECLTKFGTRVDAVVKNTEGFIFYEIKTNSTLKLCIREALGQLLEYGYWDSDVVPQKLVVVGEHSVNEVAIKYLRKLRDDFNLPIYYQRVGINDISLSKMY</sequence>
<accession>A0A5S3Z3F8</accession>
<name>A0A5S3Z3F8_9GAMM</name>
<evidence type="ECO:0000313" key="1">
    <source>
        <dbReference type="EMBL" id="TMP86762.1"/>
    </source>
</evidence>
<comment type="caution">
    <text evidence="1">The sequence shown here is derived from an EMBL/GenBank/DDBJ whole genome shotgun (WGS) entry which is preliminary data.</text>
</comment>
<organism evidence="1 2">
    <name type="scientific">Pseudoalteromonas ruthenica</name>
    <dbReference type="NCBI Taxonomy" id="151081"/>
    <lineage>
        <taxon>Bacteria</taxon>
        <taxon>Pseudomonadati</taxon>
        <taxon>Pseudomonadota</taxon>
        <taxon>Gammaproteobacteria</taxon>
        <taxon>Alteromonadales</taxon>
        <taxon>Pseudoalteromonadaceae</taxon>
        <taxon>Pseudoalteromonas</taxon>
    </lineage>
</organism>
<dbReference type="EMBL" id="PNCG01000011">
    <property type="protein sequence ID" value="TMP86762.1"/>
    <property type="molecule type" value="Genomic_DNA"/>
</dbReference>
<protein>
    <submittedName>
        <fullName evidence="1">Uncharacterized protein</fullName>
    </submittedName>
</protein>
<reference evidence="1 2" key="1">
    <citation type="submission" date="2017-12" db="EMBL/GenBank/DDBJ databases">
        <authorList>
            <person name="Paulsen S."/>
            <person name="Gram L.K."/>
        </authorList>
    </citation>
    <scope>NUCLEOTIDE SEQUENCE [LARGE SCALE GENOMIC DNA]</scope>
    <source>
        <strain evidence="1 2">S2897</strain>
    </source>
</reference>
<dbReference type="AlphaFoldDB" id="A0A5S3Z3F8"/>
<dbReference type="RefSeq" id="WP_138548377.1">
    <property type="nucleotide sequence ID" value="NZ_PNCG01000011.1"/>
</dbReference>